<feature type="compositionally biased region" description="Polar residues" evidence="1">
    <location>
        <begin position="34"/>
        <end position="48"/>
    </location>
</feature>
<dbReference type="Pfam" id="PF13719">
    <property type="entry name" value="Zn_ribbon_5"/>
    <property type="match status" value="1"/>
</dbReference>
<proteinExistence type="predicted"/>
<feature type="region of interest" description="Disordered" evidence="1">
    <location>
        <begin position="259"/>
        <end position="278"/>
    </location>
</feature>
<reference evidence="3 6" key="2">
    <citation type="submission" date="2016-10" db="EMBL/GenBank/DDBJ databases">
        <title>Hydorgenophaga sp. LPB0072 isolated from gastropod.</title>
        <authorList>
            <person name="Kim E."/>
            <person name="Yi H."/>
        </authorList>
    </citation>
    <scope>NUCLEOTIDE SEQUENCE [LARGE SCALE GENOMIC DNA]</scope>
    <source>
        <strain evidence="3 6">LPB0072</strain>
    </source>
</reference>
<evidence type="ECO:0000313" key="5">
    <source>
        <dbReference type="Proteomes" id="UP000185657"/>
    </source>
</evidence>
<reference evidence="4 5" key="1">
    <citation type="submission" date="2016-02" db="EMBL/GenBank/DDBJ databases">
        <title>Draft genome sequence of Hydrogenophaga sp. LPB0072.</title>
        <authorList>
            <person name="Shin S.-K."/>
            <person name="Yi H."/>
        </authorList>
    </citation>
    <scope>NUCLEOTIDE SEQUENCE [LARGE SCALE GENOMIC DNA]</scope>
    <source>
        <strain evidence="4 5">LPB0072</strain>
    </source>
</reference>
<dbReference type="Pfam" id="PF11906">
    <property type="entry name" value="DUF3426"/>
    <property type="match status" value="1"/>
</dbReference>
<dbReference type="InterPro" id="IPR011723">
    <property type="entry name" value="Znf/thioredoxin_put"/>
</dbReference>
<feature type="compositionally biased region" description="Polar residues" evidence="1">
    <location>
        <begin position="214"/>
        <end position="223"/>
    </location>
</feature>
<dbReference type="Proteomes" id="UP000185657">
    <property type="component" value="Unassembled WGS sequence"/>
</dbReference>
<evidence type="ECO:0000313" key="6">
    <source>
        <dbReference type="Proteomes" id="UP000185680"/>
    </source>
</evidence>
<dbReference type="AlphaFoldDB" id="A0A167HMH8"/>
<dbReference type="EMBL" id="CP017476">
    <property type="protein sequence ID" value="AOW14891.1"/>
    <property type="molecule type" value="Genomic_DNA"/>
</dbReference>
<evidence type="ECO:0000256" key="1">
    <source>
        <dbReference type="SAM" id="MobiDB-lite"/>
    </source>
</evidence>
<feature type="region of interest" description="Disordered" evidence="1">
    <location>
        <begin position="214"/>
        <end position="240"/>
    </location>
</feature>
<dbReference type="NCBIfam" id="TIGR02098">
    <property type="entry name" value="MJ0042_CXXC"/>
    <property type="match status" value="1"/>
</dbReference>
<dbReference type="EMBL" id="LVWD01000015">
    <property type="protein sequence ID" value="OAD41457.1"/>
    <property type="molecule type" value="Genomic_DNA"/>
</dbReference>
<organism evidence="3 6">
    <name type="scientific">Hydrogenophaga crassostreae</name>
    <dbReference type="NCBI Taxonomy" id="1763535"/>
    <lineage>
        <taxon>Bacteria</taxon>
        <taxon>Pseudomonadati</taxon>
        <taxon>Pseudomonadota</taxon>
        <taxon>Betaproteobacteria</taxon>
        <taxon>Burkholderiales</taxon>
        <taxon>Comamonadaceae</taxon>
        <taxon>Hydrogenophaga</taxon>
    </lineage>
</organism>
<evidence type="ECO:0000313" key="4">
    <source>
        <dbReference type="EMBL" id="OAD41457.1"/>
    </source>
</evidence>
<accession>A0A167HMH8</accession>
<protein>
    <recommendedName>
        <fullName evidence="2">Zinc finger/thioredoxin putative domain-containing protein</fullName>
    </recommendedName>
</protein>
<dbReference type="STRING" id="1763535.LPB072_20780"/>
<evidence type="ECO:0000313" key="3">
    <source>
        <dbReference type="EMBL" id="AOW14891.1"/>
    </source>
</evidence>
<feature type="compositionally biased region" description="Basic and acidic residues" evidence="1">
    <location>
        <begin position="224"/>
        <end position="240"/>
    </location>
</feature>
<dbReference type="InterPro" id="IPR021834">
    <property type="entry name" value="DUF3426"/>
</dbReference>
<evidence type="ECO:0000259" key="2">
    <source>
        <dbReference type="Pfam" id="PF13719"/>
    </source>
</evidence>
<feature type="region of interest" description="Disordered" evidence="1">
    <location>
        <begin position="34"/>
        <end position="62"/>
    </location>
</feature>
<sequence length="452" mass="48996">MFKVVPDQLKISDGWVRCGHCSDVFDAMLNLQGETTQSPPVNPSSWQQMPPGSPTPSGGSSRVVIRRTPIAAPPPPFSAPLAPHAVDVPAPFGQFQPPAVPTFSMPPVPSQPAPAPSMAPPHSDPGWAFVERPGEDEVGDPVVPAAAVDDQSNGPGDDWDSEWLLSPNSVSRHREAVAKELQTQQGALGQTKSPAKPVDKDFERELDAFSSLAKQSTNVVQTPESDKIAKTESTESKERAVGWNGIETVEIEEDDLDDHLWPPSHPEEDAQDSGFDAHSDEPTFVVQARRDAFWRRPVMRVALLLLAGGLSALLALQWASFDRDQIAARYPAMEPMLKQLCAVTGCSLAAPRRIEAVVIDSSTLTRKLGQFYSFDLVVKNTEPMAVAMPALELSLTDARDKEIARRVFLPEEMPGTPTIVPANGSLSVSMRLSLVESELGNMAGYRALVFYP</sequence>
<gene>
    <name evidence="3" type="ORF">LPB072_20780</name>
    <name evidence="4" type="ORF">LPB72_12445</name>
</gene>
<dbReference type="Proteomes" id="UP000185680">
    <property type="component" value="Chromosome"/>
</dbReference>
<feature type="domain" description="Zinc finger/thioredoxin putative" evidence="2">
    <location>
        <begin position="1"/>
        <end position="27"/>
    </location>
</feature>
<dbReference type="KEGG" id="hyl:LPB072_20780"/>
<keyword evidence="5" id="KW-1185">Reference proteome</keyword>
<name>A0A167HMH8_9BURK</name>